<dbReference type="OrthoDB" id="1653at2"/>
<dbReference type="InterPro" id="IPR035067">
    <property type="entry name" value="V-type_ATPase_csu/dsu"/>
</dbReference>
<accession>A0A0R3K320</accession>
<gene>
    <name evidence="4" type="primary">ntpC</name>
    <name evidence="4" type="ORF">ABG79_00668</name>
</gene>
<name>A0A0R3K320_CALMK</name>
<dbReference type="InterPro" id="IPR044911">
    <property type="entry name" value="V-type_ATPase_csu/dsu_dom_3"/>
</dbReference>
<dbReference type="AlphaFoldDB" id="A0A0R3K320"/>
<dbReference type="EMBL" id="LKHP01000003">
    <property type="protein sequence ID" value="KRQ87330.1"/>
    <property type="molecule type" value="Genomic_DNA"/>
</dbReference>
<dbReference type="Gene3D" id="1.10.132.50">
    <property type="entry name" value="ATP synthase (C/AC39) subunit, domain 3"/>
    <property type="match status" value="1"/>
</dbReference>
<evidence type="ECO:0000313" key="5">
    <source>
        <dbReference type="Proteomes" id="UP000052015"/>
    </source>
</evidence>
<dbReference type="Gene3D" id="1.20.1690.10">
    <property type="entry name" value="V-type ATP synthase subunit C domain"/>
    <property type="match status" value="2"/>
</dbReference>
<evidence type="ECO:0000256" key="1">
    <source>
        <dbReference type="ARBA" id="ARBA00006709"/>
    </source>
</evidence>
<comment type="similarity">
    <text evidence="1">Belongs to the V-ATPase V0D/AC39 subunit family.</text>
</comment>
<dbReference type="GO" id="GO:0046961">
    <property type="term" value="F:proton-transporting ATPase activity, rotational mechanism"/>
    <property type="evidence" value="ECO:0007669"/>
    <property type="project" value="InterPro"/>
</dbReference>
<comment type="caution">
    <text evidence="4">The sequence shown here is derived from an EMBL/GenBank/DDBJ whole genome shotgun (WGS) entry which is preliminary data.</text>
</comment>
<dbReference type="InterPro" id="IPR036079">
    <property type="entry name" value="ATPase_csu/dsu_sf"/>
</dbReference>
<dbReference type="InterPro" id="IPR002843">
    <property type="entry name" value="ATPase_V0-cplx_csu/dsu"/>
</dbReference>
<keyword evidence="2" id="KW-0813">Transport</keyword>
<dbReference type="STRING" id="908809.ABG79_00668"/>
<keyword evidence="3" id="KW-0406">Ion transport</keyword>
<dbReference type="Pfam" id="PF01992">
    <property type="entry name" value="vATP-synt_AC39"/>
    <property type="match status" value="1"/>
</dbReference>
<dbReference type="RefSeq" id="WP_057977108.1">
    <property type="nucleotide sequence ID" value="NZ_LKHP01000003.1"/>
</dbReference>
<keyword evidence="5" id="KW-1185">Reference proteome</keyword>
<dbReference type="SUPFAM" id="SSF103486">
    <property type="entry name" value="V-type ATP synthase subunit C"/>
    <property type="match status" value="1"/>
</dbReference>
<sequence length="328" mass="38099">MDLTIFAQAIARIKALETKLLDRAKFETIIESKDFNDAIRILQDSQYAQYLSFDYEAGLYKALEDLYVEMRKLSPSKEVVDVLAARYDGHNIKTLIKAKFSNFDSDRLLINIGTIPLDNLKIMLKEENFREMNKTLRFYVEKAIAEFKNTQNPQDIDIIIDQGILKYMQEIAEESGLEYLKKIVKLIVDMTNIKAFIRIKVQDRERELFAKVYTSGGNLDMDHYMNSFNDSLDSFANRIMHSEHFKWVKGAIEEYIKNGDIGSIEKYGDNYIIDIIKNSKFVSFGPDPLIAFLIAKENENRLLRIVLTGKKNNVSPDVIRERLRDVYV</sequence>
<dbReference type="PANTHER" id="PTHR38682:SF1">
    <property type="entry name" value="V-TYPE ATP SYNTHASE SUBUNIT C"/>
    <property type="match status" value="1"/>
</dbReference>
<reference evidence="4 5" key="1">
    <citation type="submission" date="2015-09" db="EMBL/GenBank/DDBJ databases">
        <title>Draft genome sequence of a Caloramator mitchellensis, a moderate thermophile from the Great Artesian Basin of Australia.</title>
        <authorList>
            <person name="Patel B.K."/>
        </authorList>
    </citation>
    <scope>NUCLEOTIDE SEQUENCE [LARGE SCALE GENOMIC DNA]</scope>
    <source>
        <strain evidence="4 5">VF08</strain>
    </source>
</reference>
<dbReference type="PANTHER" id="PTHR38682">
    <property type="entry name" value="V-TYPE ATP SYNTHASE SUBUNIT C"/>
    <property type="match status" value="1"/>
</dbReference>
<dbReference type="InterPro" id="IPR050873">
    <property type="entry name" value="V-ATPase_V0D/AC39_subunit"/>
</dbReference>
<proteinExistence type="inferred from homology"/>
<dbReference type="NCBIfam" id="NF002266">
    <property type="entry name" value="PRK01198.1-2"/>
    <property type="match status" value="1"/>
</dbReference>
<evidence type="ECO:0000256" key="3">
    <source>
        <dbReference type="ARBA" id="ARBA00023065"/>
    </source>
</evidence>
<dbReference type="Proteomes" id="UP000052015">
    <property type="component" value="Unassembled WGS sequence"/>
</dbReference>
<evidence type="ECO:0000256" key="2">
    <source>
        <dbReference type="ARBA" id="ARBA00022448"/>
    </source>
</evidence>
<protein>
    <submittedName>
        <fullName evidence="4">V-type sodium ATPase subunit C</fullName>
    </submittedName>
</protein>
<organism evidence="4 5">
    <name type="scientific">Caloramator mitchellensis</name>
    <dbReference type="NCBI Taxonomy" id="908809"/>
    <lineage>
        <taxon>Bacteria</taxon>
        <taxon>Bacillati</taxon>
        <taxon>Bacillota</taxon>
        <taxon>Clostridia</taxon>
        <taxon>Eubacteriales</taxon>
        <taxon>Clostridiaceae</taxon>
        <taxon>Caloramator</taxon>
    </lineage>
</organism>
<evidence type="ECO:0000313" key="4">
    <source>
        <dbReference type="EMBL" id="KRQ87330.1"/>
    </source>
</evidence>